<keyword evidence="3" id="KW-1185">Reference proteome</keyword>
<evidence type="ECO:0000313" key="2">
    <source>
        <dbReference type="EMBL" id="KAF3973962.1"/>
    </source>
</evidence>
<dbReference type="OrthoDB" id="782808at2759"/>
<sequence>MVSFIGQLEVLTWFSNSNSVSLVFSSKLHCHLSKSLVMESNQKLELELINIAIQRLVEEKKIEEASGTDCLDDQLLLSKLLSQLESLKGDGTIKEPEASTEASTEIDELSPTAVCNVDNKMENAGQRNGGSNETESEILKQLKKLKRQNFVTHCLLSVMIVLTAAWQLSEVALIMKVKEGFRNPFQSFRSLLTGMLKGPNKNSEDAEKQSSHAKQPNEAPPLPALKIPELPVLDLPD</sequence>
<feature type="region of interest" description="Disordered" evidence="1">
    <location>
        <begin position="196"/>
        <end position="237"/>
    </location>
</feature>
<evidence type="ECO:0000256" key="1">
    <source>
        <dbReference type="SAM" id="MobiDB-lite"/>
    </source>
</evidence>
<reference evidence="2" key="1">
    <citation type="submission" date="2020-03" db="EMBL/GenBank/DDBJ databases">
        <title>Castanea mollissima Vanexum genome sequencing.</title>
        <authorList>
            <person name="Staton M."/>
        </authorList>
    </citation>
    <scope>NUCLEOTIDE SEQUENCE</scope>
    <source>
        <tissue evidence="2">Leaf</tissue>
    </source>
</reference>
<gene>
    <name evidence="2" type="ORF">CMV_002658</name>
</gene>
<proteinExistence type="predicted"/>
<dbReference type="EMBL" id="JRKL02000195">
    <property type="protein sequence ID" value="KAF3973962.1"/>
    <property type="molecule type" value="Genomic_DNA"/>
</dbReference>
<name>A0A8J4VXC7_9ROSI</name>
<organism evidence="2 3">
    <name type="scientific">Castanea mollissima</name>
    <name type="common">Chinese chestnut</name>
    <dbReference type="NCBI Taxonomy" id="60419"/>
    <lineage>
        <taxon>Eukaryota</taxon>
        <taxon>Viridiplantae</taxon>
        <taxon>Streptophyta</taxon>
        <taxon>Embryophyta</taxon>
        <taxon>Tracheophyta</taxon>
        <taxon>Spermatophyta</taxon>
        <taxon>Magnoliopsida</taxon>
        <taxon>eudicotyledons</taxon>
        <taxon>Gunneridae</taxon>
        <taxon>Pentapetalae</taxon>
        <taxon>rosids</taxon>
        <taxon>fabids</taxon>
        <taxon>Fagales</taxon>
        <taxon>Fagaceae</taxon>
        <taxon>Castanea</taxon>
    </lineage>
</organism>
<dbReference type="PANTHER" id="PTHR35280">
    <property type="entry name" value="F17L21.9"/>
    <property type="match status" value="1"/>
</dbReference>
<dbReference type="AlphaFoldDB" id="A0A8J4VXC7"/>
<dbReference type="Proteomes" id="UP000737018">
    <property type="component" value="Unassembled WGS sequence"/>
</dbReference>
<accession>A0A8J4VXC7</accession>
<evidence type="ECO:0000313" key="3">
    <source>
        <dbReference type="Proteomes" id="UP000737018"/>
    </source>
</evidence>
<dbReference type="PANTHER" id="PTHR35280:SF1">
    <property type="entry name" value="F17L21.9"/>
    <property type="match status" value="1"/>
</dbReference>
<protein>
    <submittedName>
        <fullName evidence="2">Uncharacterized protein</fullName>
    </submittedName>
</protein>
<comment type="caution">
    <text evidence="2">The sequence shown here is derived from an EMBL/GenBank/DDBJ whole genome shotgun (WGS) entry which is preliminary data.</text>
</comment>